<dbReference type="OrthoDB" id="191651at2759"/>
<accession>L0ATV5</accession>
<reference evidence="3 4" key="1">
    <citation type="journal article" date="2012" name="BMC Genomics">
        <title>Comparative genomic analysis and phylogenetic position of Theileria equi.</title>
        <authorList>
            <person name="Kappmeyer L.S."/>
            <person name="Thiagarajan M."/>
            <person name="Herndon D.R."/>
            <person name="Ramsay J.D."/>
            <person name="Caler E."/>
            <person name="Djikeng A."/>
            <person name="Gillespie J.J."/>
            <person name="Lau A.O."/>
            <person name="Roalson E.H."/>
            <person name="Silva J.C."/>
            <person name="Silva M.G."/>
            <person name="Suarez C.E."/>
            <person name="Ueti M.W."/>
            <person name="Nene V.M."/>
            <person name="Mealey R.H."/>
            <person name="Knowles D.P."/>
            <person name="Brayton K.A."/>
        </authorList>
    </citation>
    <scope>NUCLEOTIDE SEQUENCE [LARGE SCALE GENOMIC DNA]</scope>
    <source>
        <strain evidence="3 4">WA</strain>
    </source>
</reference>
<gene>
    <name evidence="3" type="ORF">BEWA_018180</name>
</gene>
<evidence type="ECO:0000313" key="3">
    <source>
        <dbReference type="EMBL" id="AFZ78975.1"/>
    </source>
</evidence>
<dbReference type="KEGG" id="beq:BEWA_018180"/>
<dbReference type="EMBL" id="CP001669">
    <property type="protein sequence ID" value="AFZ78975.1"/>
    <property type="molecule type" value="Genomic_DNA"/>
</dbReference>
<organism evidence="3 4">
    <name type="scientific">Theileria equi strain WA</name>
    <dbReference type="NCBI Taxonomy" id="1537102"/>
    <lineage>
        <taxon>Eukaryota</taxon>
        <taxon>Sar</taxon>
        <taxon>Alveolata</taxon>
        <taxon>Apicomplexa</taxon>
        <taxon>Aconoidasida</taxon>
        <taxon>Piroplasmida</taxon>
        <taxon>Theileriidae</taxon>
        <taxon>Theileria</taxon>
    </lineage>
</organism>
<evidence type="ECO:0000256" key="1">
    <source>
        <dbReference type="SAM" id="MobiDB-lite"/>
    </source>
</evidence>
<evidence type="ECO:0000259" key="2">
    <source>
        <dbReference type="PROSITE" id="PS50020"/>
    </source>
</evidence>
<feature type="domain" description="WW" evidence="2">
    <location>
        <begin position="11"/>
        <end position="45"/>
    </location>
</feature>
<name>L0ATV5_THEEQ</name>
<feature type="region of interest" description="Disordered" evidence="1">
    <location>
        <begin position="266"/>
        <end position="288"/>
    </location>
</feature>
<dbReference type="VEuPathDB" id="PiroplasmaDB:BEWA_018180"/>
<dbReference type="GeneID" id="15806725"/>
<dbReference type="RefSeq" id="XP_004828641.1">
    <property type="nucleotide sequence ID" value="XM_004828584.1"/>
</dbReference>
<dbReference type="SUPFAM" id="SSF51045">
    <property type="entry name" value="WW domain"/>
    <property type="match status" value="1"/>
</dbReference>
<evidence type="ECO:0000313" key="4">
    <source>
        <dbReference type="Proteomes" id="UP000031512"/>
    </source>
</evidence>
<dbReference type="Pfam" id="PF00397">
    <property type="entry name" value="WW"/>
    <property type="match status" value="1"/>
</dbReference>
<keyword evidence="4" id="KW-1185">Reference proteome</keyword>
<dbReference type="PROSITE" id="PS50020">
    <property type="entry name" value="WW_DOMAIN_2"/>
    <property type="match status" value="1"/>
</dbReference>
<dbReference type="CDD" id="cd00201">
    <property type="entry name" value="WW"/>
    <property type="match status" value="1"/>
</dbReference>
<dbReference type="InterPro" id="IPR001202">
    <property type="entry name" value="WW_dom"/>
</dbReference>
<dbReference type="PROSITE" id="PS01159">
    <property type="entry name" value="WW_DOMAIN_1"/>
    <property type="match status" value="1"/>
</dbReference>
<dbReference type="eggNOG" id="ENOG502QXKE">
    <property type="taxonomic scope" value="Eukaryota"/>
</dbReference>
<dbReference type="SMART" id="SM00456">
    <property type="entry name" value="WW"/>
    <property type="match status" value="1"/>
</dbReference>
<protein>
    <recommendedName>
        <fullName evidence="2">WW domain-containing protein</fullName>
    </recommendedName>
</protein>
<sequence>MCLSSTADENVKLTKIWKEVIDPLTRSIYFWNVETGETTWKIPDETIPGSHLKQNTGSLGICTNDSQSKVSKRRNRVDQFFGEINFICRTCDSYPENETPSIHEIEELIQNSLGSVETILNLSTPNTKTRNKFDSVKHTLIEYHNILKKYGCLDVRFVEEIVKNKEEIERTVENIKGLYTGSCDIVNDYQVYVKKEKQNIHKKKWLDFAKTKLKGNGSLQFLGNLRTDTNPNVVKKTKENKNQLKKNYRIKAIHERWNKATGAIDEMIPPRTSTPIHNPRDEERNPNLVPITTPWWEHISENNP</sequence>
<dbReference type="InterPro" id="IPR036020">
    <property type="entry name" value="WW_dom_sf"/>
</dbReference>
<dbReference type="Gene3D" id="2.20.70.10">
    <property type="match status" value="1"/>
</dbReference>
<proteinExistence type="predicted"/>
<dbReference type="Proteomes" id="UP000031512">
    <property type="component" value="Chromosome 1"/>
</dbReference>
<dbReference type="AlphaFoldDB" id="L0ATV5"/>